<evidence type="ECO:0000256" key="1">
    <source>
        <dbReference type="SAM" id="MobiDB-lite"/>
    </source>
</evidence>
<organism evidence="2 3">
    <name type="scientific">Culex pipiens pipiens</name>
    <name type="common">Northern house mosquito</name>
    <dbReference type="NCBI Taxonomy" id="38569"/>
    <lineage>
        <taxon>Eukaryota</taxon>
        <taxon>Metazoa</taxon>
        <taxon>Ecdysozoa</taxon>
        <taxon>Arthropoda</taxon>
        <taxon>Hexapoda</taxon>
        <taxon>Insecta</taxon>
        <taxon>Pterygota</taxon>
        <taxon>Neoptera</taxon>
        <taxon>Endopterygota</taxon>
        <taxon>Diptera</taxon>
        <taxon>Nematocera</taxon>
        <taxon>Culicoidea</taxon>
        <taxon>Culicidae</taxon>
        <taxon>Culicinae</taxon>
        <taxon>Culicini</taxon>
        <taxon>Culex</taxon>
        <taxon>Culex</taxon>
    </lineage>
</organism>
<evidence type="ECO:0000313" key="2">
    <source>
        <dbReference type="EMBL" id="KAL1403800.1"/>
    </source>
</evidence>
<proteinExistence type="predicted"/>
<dbReference type="AlphaFoldDB" id="A0ABD1DVP9"/>
<dbReference type="EMBL" id="JBEHCU010001126">
    <property type="protein sequence ID" value="KAL1403800.1"/>
    <property type="molecule type" value="Genomic_DNA"/>
</dbReference>
<reference evidence="2 3" key="1">
    <citation type="submission" date="2024-05" db="EMBL/GenBank/DDBJ databases">
        <title>Culex pipiens pipiens assembly and annotation.</title>
        <authorList>
            <person name="Alout H."/>
            <person name="Durand T."/>
        </authorList>
    </citation>
    <scope>NUCLEOTIDE SEQUENCE [LARGE SCALE GENOMIC DNA]</scope>
    <source>
        <strain evidence="2">HA-2024</strain>
        <tissue evidence="2">Whole body</tissue>
    </source>
</reference>
<name>A0ABD1DVP9_CULPP</name>
<sequence>MEISPAPKTGPVRSPPLAETRIMIRKVGRSQHKKTNPNRWQHSCNVDSLLYRGPEPHPLPENKAIVKAADKVTEATKKRDESKTAKKSETGKKAVTGDKKEKKIAKNDGVRCL</sequence>
<evidence type="ECO:0000313" key="3">
    <source>
        <dbReference type="Proteomes" id="UP001562425"/>
    </source>
</evidence>
<feature type="region of interest" description="Disordered" evidence="1">
    <location>
        <begin position="72"/>
        <end position="113"/>
    </location>
</feature>
<protein>
    <submittedName>
        <fullName evidence="2">Uncharacterized protein</fullName>
    </submittedName>
</protein>
<dbReference type="Proteomes" id="UP001562425">
    <property type="component" value="Unassembled WGS sequence"/>
</dbReference>
<comment type="caution">
    <text evidence="2">The sequence shown here is derived from an EMBL/GenBank/DDBJ whole genome shotgun (WGS) entry which is preliminary data.</text>
</comment>
<keyword evidence="3" id="KW-1185">Reference proteome</keyword>
<accession>A0ABD1DVP9</accession>
<gene>
    <name evidence="2" type="ORF">pipiens_019201</name>
</gene>